<dbReference type="Proteomes" id="UP001500973">
    <property type="component" value="Unassembled WGS sequence"/>
</dbReference>
<comment type="caution">
    <text evidence="1">The sequence shown here is derived from an EMBL/GenBank/DDBJ whole genome shotgun (WGS) entry which is preliminary data.</text>
</comment>
<protein>
    <submittedName>
        <fullName evidence="1">Uncharacterized protein</fullName>
    </submittedName>
</protein>
<reference evidence="2" key="1">
    <citation type="journal article" date="2019" name="Int. J. Syst. Evol. Microbiol.">
        <title>The Global Catalogue of Microorganisms (GCM) 10K type strain sequencing project: providing services to taxonomists for standard genome sequencing and annotation.</title>
        <authorList>
            <consortium name="The Broad Institute Genomics Platform"/>
            <consortium name="The Broad Institute Genome Sequencing Center for Infectious Disease"/>
            <person name="Wu L."/>
            <person name="Ma J."/>
        </authorList>
    </citation>
    <scope>NUCLEOTIDE SEQUENCE [LARGE SCALE GENOMIC DNA]</scope>
    <source>
        <strain evidence="2">JCM 11756</strain>
    </source>
</reference>
<accession>A0ABP4JVG1</accession>
<gene>
    <name evidence="1" type="ORF">GCM10009601_51440</name>
</gene>
<dbReference type="RefSeq" id="WP_344015527.1">
    <property type="nucleotide sequence ID" value="NZ_BAAAIZ010000090.1"/>
</dbReference>
<name>A0ABP4JVG1_9ACTN</name>
<sequence length="90" mass="10221">MTREDPGLARAERIVTLAADYLDRYPQQQALMDEPILRDALRAVQNPILREVRPRSSQSLVRALVRSMLPPISGTVGEYARRLRARAAHE</sequence>
<proteinExistence type="predicted"/>
<evidence type="ECO:0000313" key="1">
    <source>
        <dbReference type="EMBL" id="GAA1431772.1"/>
    </source>
</evidence>
<dbReference type="EMBL" id="BAAAIZ010000090">
    <property type="protein sequence ID" value="GAA1431772.1"/>
    <property type="molecule type" value="Genomic_DNA"/>
</dbReference>
<organism evidence="1 2">
    <name type="scientific">Streptomyces thermospinosisporus</name>
    <dbReference type="NCBI Taxonomy" id="161482"/>
    <lineage>
        <taxon>Bacteria</taxon>
        <taxon>Bacillati</taxon>
        <taxon>Actinomycetota</taxon>
        <taxon>Actinomycetes</taxon>
        <taxon>Kitasatosporales</taxon>
        <taxon>Streptomycetaceae</taxon>
        <taxon>Streptomyces</taxon>
    </lineage>
</organism>
<keyword evidence="2" id="KW-1185">Reference proteome</keyword>
<evidence type="ECO:0000313" key="2">
    <source>
        <dbReference type="Proteomes" id="UP001500973"/>
    </source>
</evidence>